<evidence type="ECO:0000313" key="2">
    <source>
        <dbReference type="Proteomes" id="UP000295632"/>
    </source>
</evidence>
<dbReference type="RefSeq" id="WP_133581964.1">
    <property type="nucleotide sequence ID" value="NZ_SNYJ01000022.1"/>
</dbReference>
<sequence length="82" mass="9514">MSSIREQILRTQALELARKLELKSKQIQVEIGKADPYKEKVPFMEVKVGLKLANDALEDMALVVGRWEGMAEEVRWRKDEKD</sequence>
<evidence type="ECO:0000313" key="1">
    <source>
        <dbReference type="EMBL" id="TDQ35253.1"/>
    </source>
</evidence>
<gene>
    <name evidence="1" type="ORF">EV213_12240</name>
</gene>
<dbReference type="Proteomes" id="UP000295632">
    <property type="component" value="Unassembled WGS sequence"/>
</dbReference>
<organism evidence="1 2">
    <name type="scientific">Aureibacillus halotolerans</name>
    <dbReference type="NCBI Taxonomy" id="1508390"/>
    <lineage>
        <taxon>Bacteria</taxon>
        <taxon>Bacillati</taxon>
        <taxon>Bacillota</taxon>
        <taxon>Bacilli</taxon>
        <taxon>Bacillales</taxon>
        <taxon>Bacillaceae</taxon>
        <taxon>Aureibacillus</taxon>
    </lineage>
</organism>
<proteinExistence type="predicted"/>
<keyword evidence="2" id="KW-1185">Reference proteome</keyword>
<reference evidence="1 2" key="1">
    <citation type="submission" date="2019-03" db="EMBL/GenBank/DDBJ databases">
        <title>Genomic Encyclopedia of Type Strains, Phase IV (KMG-IV): sequencing the most valuable type-strain genomes for metagenomic binning, comparative biology and taxonomic classification.</title>
        <authorList>
            <person name="Goeker M."/>
        </authorList>
    </citation>
    <scope>NUCLEOTIDE SEQUENCE [LARGE SCALE GENOMIC DNA]</scope>
    <source>
        <strain evidence="1 2">DSM 28697</strain>
    </source>
</reference>
<accession>A0A4R6TTH2</accession>
<dbReference type="EMBL" id="SNYJ01000022">
    <property type="protein sequence ID" value="TDQ35253.1"/>
    <property type="molecule type" value="Genomic_DNA"/>
</dbReference>
<protein>
    <submittedName>
        <fullName evidence="1">Uncharacterized protein</fullName>
    </submittedName>
</protein>
<comment type="caution">
    <text evidence="1">The sequence shown here is derived from an EMBL/GenBank/DDBJ whole genome shotgun (WGS) entry which is preliminary data.</text>
</comment>
<name>A0A4R6TTH2_9BACI</name>
<dbReference type="AlphaFoldDB" id="A0A4R6TTH2"/>